<evidence type="ECO:0000313" key="2">
    <source>
        <dbReference type="Proteomes" id="UP001140949"/>
    </source>
</evidence>
<protein>
    <submittedName>
        <fullName evidence="1">Proline-rich receptor-like protein kinase PERK9</fullName>
    </submittedName>
</protein>
<comment type="caution">
    <text evidence="1">The sequence shown here is derived from an EMBL/GenBank/DDBJ whole genome shotgun (WGS) entry which is preliminary data.</text>
</comment>
<proteinExistence type="predicted"/>
<dbReference type="AlphaFoldDB" id="A0AAX6IMA0"/>
<reference evidence="1" key="1">
    <citation type="journal article" date="2023" name="GigaByte">
        <title>Genome assembly of the bearded iris, Iris pallida Lam.</title>
        <authorList>
            <person name="Bruccoleri R.E."/>
            <person name="Oakeley E.J."/>
            <person name="Faust A.M.E."/>
            <person name="Altorfer M."/>
            <person name="Dessus-Babus S."/>
            <person name="Burckhardt D."/>
            <person name="Oertli M."/>
            <person name="Naumann U."/>
            <person name="Petersen F."/>
            <person name="Wong J."/>
        </authorList>
    </citation>
    <scope>NUCLEOTIDE SEQUENCE</scope>
    <source>
        <strain evidence="1">GSM-AAB239-AS_SAM_17_03QT</strain>
    </source>
</reference>
<evidence type="ECO:0000313" key="1">
    <source>
        <dbReference type="EMBL" id="KAJ6853897.1"/>
    </source>
</evidence>
<dbReference type="GO" id="GO:0016301">
    <property type="term" value="F:kinase activity"/>
    <property type="evidence" value="ECO:0007669"/>
    <property type="project" value="UniProtKB-KW"/>
</dbReference>
<keyword evidence="2" id="KW-1185">Reference proteome</keyword>
<dbReference type="EMBL" id="JANAVB010000199">
    <property type="protein sequence ID" value="KAJ6853897.1"/>
    <property type="molecule type" value="Genomic_DNA"/>
</dbReference>
<reference evidence="1" key="2">
    <citation type="submission" date="2023-04" db="EMBL/GenBank/DDBJ databases">
        <authorList>
            <person name="Bruccoleri R.E."/>
            <person name="Oakeley E.J."/>
            <person name="Faust A.-M."/>
            <person name="Dessus-Babus S."/>
            <person name="Altorfer M."/>
            <person name="Burckhardt D."/>
            <person name="Oertli M."/>
            <person name="Naumann U."/>
            <person name="Petersen F."/>
            <person name="Wong J."/>
        </authorList>
    </citation>
    <scope>NUCLEOTIDE SEQUENCE</scope>
    <source>
        <strain evidence="1">GSM-AAB239-AS_SAM_17_03QT</strain>
        <tissue evidence="1">Leaf</tissue>
    </source>
</reference>
<keyword evidence="1" id="KW-0675">Receptor</keyword>
<accession>A0AAX6IMA0</accession>
<keyword evidence="1" id="KW-0808">Transferase</keyword>
<gene>
    <name evidence="1" type="ORF">M6B38_101155</name>
</gene>
<name>A0AAX6IMA0_IRIPA</name>
<organism evidence="1 2">
    <name type="scientific">Iris pallida</name>
    <name type="common">Sweet iris</name>
    <dbReference type="NCBI Taxonomy" id="29817"/>
    <lineage>
        <taxon>Eukaryota</taxon>
        <taxon>Viridiplantae</taxon>
        <taxon>Streptophyta</taxon>
        <taxon>Embryophyta</taxon>
        <taxon>Tracheophyta</taxon>
        <taxon>Spermatophyta</taxon>
        <taxon>Magnoliopsida</taxon>
        <taxon>Liliopsida</taxon>
        <taxon>Asparagales</taxon>
        <taxon>Iridaceae</taxon>
        <taxon>Iridoideae</taxon>
        <taxon>Irideae</taxon>
        <taxon>Iris</taxon>
    </lineage>
</organism>
<dbReference type="Proteomes" id="UP001140949">
    <property type="component" value="Unassembled WGS sequence"/>
</dbReference>
<keyword evidence="1" id="KW-0418">Kinase</keyword>
<sequence length="67" mass="7349">MKEGFGANHLRWVLGHGGGPGAEWPRRGRRLCWRSSLRGGTITRRDCRELGGRLPPEGAAALAEKRA</sequence>